<feature type="transmembrane region" description="Helical" evidence="1">
    <location>
        <begin position="7"/>
        <end position="26"/>
    </location>
</feature>
<comment type="caution">
    <text evidence="3">The sequence shown here is derived from an EMBL/GenBank/DDBJ whole genome shotgun (WGS) entry which is preliminary data.</text>
</comment>
<sequence length="92" mass="10143">MDDKIKVKIVGIASALFFAAIVANFIPDSADVPLINKIAHSDSIKIYKTNFVDQSKEIYDILTEKSLKMKSNVIKSNKFSTTSDSDSITSIN</sequence>
<evidence type="ECO:0000313" key="2">
    <source>
        <dbReference type="EMBL" id="CAI3632836.1"/>
    </source>
</evidence>
<evidence type="ECO:0000256" key="1">
    <source>
        <dbReference type="SAM" id="Phobius"/>
    </source>
</evidence>
<proteinExistence type="predicted"/>
<gene>
    <name evidence="2" type="ORF">CNEO2_460010</name>
    <name evidence="3" type="ORF">CQ394_19830</name>
</gene>
<reference evidence="3 4" key="1">
    <citation type="submission" date="2017-10" db="EMBL/GenBank/DDBJ databases">
        <title>Effective Description of Clostridium neonatale sp. nov. linked to necrotizing enterocolitis in neonates and a clarification of species assignable to the genus Clostridium (Prazmowski 1880) emend. Lawson and Rainey 2016.</title>
        <authorList>
            <person name="Bernard K."/>
            <person name="Burdz T."/>
            <person name="Wiebe D."/>
            <person name="Balcewich B."/>
            <person name="Alfa M."/>
            <person name="Bernier A.-M."/>
        </authorList>
    </citation>
    <scope>NUCLEOTIDE SEQUENCE [LARGE SCALE GENOMIC DNA]</scope>
    <source>
        <strain evidence="3 4">LCDC99A005</strain>
    </source>
</reference>
<keyword evidence="4" id="KW-1185">Reference proteome</keyword>
<dbReference type="Proteomes" id="UP000220840">
    <property type="component" value="Unassembled WGS sequence"/>
</dbReference>
<name>A0A2A7MC51_9CLOT</name>
<organism evidence="3 4">
    <name type="scientific">Clostridium neonatale</name>
    <dbReference type="NCBI Taxonomy" id="137838"/>
    <lineage>
        <taxon>Bacteria</taxon>
        <taxon>Bacillati</taxon>
        <taxon>Bacillota</taxon>
        <taxon>Clostridia</taxon>
        <taxon>Eubacteriales</taxon>
        <taxon>Clostridiaceae</taxon>
        <taxon>Clostridium</taxon>
    </lineage>
</organism>
<evidence type="ECO:0000313" key="3">
    <source>
        <dbReference type="EMBL" id="PEG29169.1"/>
    </source>
</evidence>
<dbReference type="RefSeq" id="WP_058293355.1">
    <property type="nucleotide sequence ID" value="NZ_CAKJVD010000078.1"/>
</dbReference>
<dbReference type="EMBL" id="CAMTCP010000244">
    <property type="protein sequence ID" value="CAI3632836.1"/>
    <property type="molecule type" value="Genomic_DNA"/>
</dbReference>
<keyword evidence="1" id="KW-0472">Membrane</keyword>
<keyword evidence="1" id="KW-1133">Transmembrane helix</keyword>
<protein>
    <submittedName>
        <fullName evidence="3">Uncharacterized protein</fullName>
    </submittedName>
</protein>
<accession>A0A2A7MC51</accession>
<dbReference type="EMBL" id="PDCJ01000005">
    <property type="protein sequence ID" value="PEG29169.1"/>
    <property type="molecule type" value="Genomic_DNA"/>
</dbReference>
<evidence type="ECO:0000313" key="4">
    <source>
        <dbReference type="Proteomes" id="UP000220840"/>
    </source>
</evidence>
<keyword evidence="1" id="KW-0812">Transmembrane</keyword>
<dbReference type="AlphaFoldDB" id="A0A2A7MC51"/>
<dbReference type="Proteomes" id="UP001189143">
    <property type="component" value="Unassembled WGS sequence"/>
</dbReference>
<dbReference type="GeneID" id="68879352"/>
<reference evidence="2" key="2">
    <citation type="submission" date="2022-10" db="EMBL/GenBank/DDBJ databases">
        <authorList>
            <person name="Aires J."/>
            <person name="Mesa V."/>
        </authorList>
    </citation>
    <scope>NUCLEOTIDE SEQUENCE</scope>
    <source>
        <strain evidence="2">Clostridium neonatale JD116</strain>
    </source>
</reference>
<dbReference type="STRING" id="137838.GCA_001458595_00365"/>